<protein>
    <submittedName>
        <fullName evidence="3">Uncharacterized protein</fullName>
    </submittedName>
</protein>
<accession>A0AAN9K4C9</accession>
<evidence type="ECO:0000256" key="1">
    <source>
        <dbReference type="SAM" id="MobiDB-lite"/>
    </source>
</evidence>
<keyword evidence="2" id="KW-0472">Membrane</keyword>
<dbReference type="Proteomes" id="UP001359559">
    <property type="component" value="Unassembled WGS sequence"/>
</dbReference>
<evidence type="ECO:0000256" key="2">
    <source>
        <dbReference type="SAM" id="Phobius"/>
    </source>
</evidence>
<name>A0AAN9K4C9_CLITE</name>
<keyword evidence="2" id="KW-1133">Transmembrane helix</keyword>
<sequence length="229" mass="25390">MGRRVPSDNNILIAPFLRFSFSIVGLVTSIVIITFLCSARFRRKSSPHATMSGDDTYDTSTSPPIAVEGFEHDIPCTSSGVNNLPLPPSMKQPNAGSNVVKRAASERKLSFNLSLRMPRSFSVARKCDKKEENDIGDKKERLKPDESLWMKTIILGGKCVPDEEEDAIIYEGKGKRISAYHPRNSTSRSLSRQCSNINSGGLSISQPQLQPREEKLQKNLTFVSSSNEK</sequence>
<dbReference type="PANTHER" id="PTHR36801">
    <property type="entry name" value="OS06G0150200 PROTEIN"/>
    <property type="match status" value="1"/>
</dbReference>
<keyword evidence="4" id="KW-1185">Reference proteome</keyword>
<feature type="compositionally biased region" description="Polar residues" evidence="1">
    <location>
        <begin position="183"/>
        <end position="209"/>
    </location>
</feature>
<dbReference type="PANTHER" id="PTHR36801:SF3">
    <property type="entry name" value="OS06G0150300 PROTEIN"/>
    <property type="match status" value="1"/>
</dbReference>
<evidence type="ECO:0000313" key="3">
    <source>
        <dbReference type="EMBL" id="KAK7310695.1"/>
    </source>
</evidence>
<feature type="compositionally biased region" description="Polar residues" evidence="1">
    <location>
        <begin position="218"/>
        <end position="229"/>
    </location>
</feature>
<dbReference type="EMBL" id="JAYKXN010000002">
    <property type="protein sequence ID" value="KAK7310695.1"/>
    <property type="molecule type" value="Genomic_DNA"/>
</dbReference>
<feature type="transmembrane region" description="Helical" evidence="2">
    <location>
        <begin position="12"/>
        <end position="37"/>
    </location>
</feature>
<feature type="region of interest" description="Disordered" evidence="1">
    <location>
        <begin position="180"/>
        <end position="229"/>
    </location>
</feature>
<gene>
    <name evidence="3" type="ORF">RJT34_08363</name>
</gene>
<keyword evidence="2" id="KW-0812">Transmembrane</keyword>
<organism evidence="3 4">
    <name type="scientific">Clitoria ternatea</name>
    <name type="common">Butterfly pea</name>
    <dbReference type="NCBI Taxonomy" id="43366"/>
    <lineage>
        <taxon>Eukaryota</taxon>
        <taxon>Viridiplantae</taxon>
        <taxon>Streptophyta</taxon>
        <taxon>Embryophyta</taxon>
        <taxon>Tracheophyta</taxon>
        <taxon>Spermatophyta</taxon>
        <taxon>Magnoliopsida</taxon>
        <taxon>eudicotyledons</taxon>
        <taxon>Gunneridae</taxon>
        <taxon>Pentapetalae</taxon>
        <taxon>rosids</taxon>
        <taxon>fabids</taxon>
        <taxon>Fabales</taxon>
        <taxon>Fabaceae</taxon>
        <taxon>Papilionoideae</taxon>
        <taxon>50 kb inversion clade</taxon>
        <taxon>NPAAA clade</taxon>
        <taxon>indigoferoid/millettioid clade</taxon>
        <taxon>Phaseoleae</taxon>
        <taxon>Clitoria</taxon>
    </lineage>
</organism>
<evidence type="ECO:0000313" key="4">
    <source>
        <dbReference type="Proteomes" id="UP001359559"/>
    </source>
</evidence>
<comment type="caution">
    <text evidence="3">The sequence shown here is derived from an EMBL/GenBank/DDBJ whole genome shotgun (WGS) entry which is preliminary data.</text>
</comment>
<dbReference type="AlphaFoldDB" id="A0AAN9K4C9"/>
<reference evidence="3 4" key="1">
    <citation type="submission" date="2024-01" db="EMBL/GenBank/DDBJ databases">
        <title>The genomes of 5 underutilized Papilionoideae crops provide insights into root nodulation and disease resistance.</title>
        <authorList>
            <person name="Yuan L."/>
        </authorList>
    </citation>
    <scope>NUCLEOTIDE SEQUENCE [LARGE SCALE GENOMIC DNA]</scope>
    <source>
        <strain evidence="3">LY-2023</strain>
        <tissue evidence="3">Leaf</tissue>
    </source>
</reference>
<proteinExistence type="predicted"/>